<dbReference type="Proteomes" id="UP001648503">
    <property type="component" value="Unassembled WGS sequence"/>
</dbReference>
<dbReference type="PROSITE" id="PS51263">
    <property type="entry name" value="ADF_H"/>
    <property type="match status" value="1"/>
</dbReference>
<dbReference type="CDD" id="cd11286">
    <property type="entry name" value="ADF_cofilin_like"/>
    <property type="match status" value="1"/>
</dbReference>
<accession>A0ABQ8FBC5</accession>
<organism evidence="7 8">
    <name type="scientific">Batrachochytrium salamandrivorans</name>
    <dbReference type="NCBI Taxonomy" id="1357716"/>
    <lineage>
        <taxon>Eukaryota</taxon>
        <taxon>Fungi</taxon>
        <taxon>Fungi incertae sedis</taxon>
        <taxon>Chytridiomycota</taxon>
        <taxon>Chytridiomycota incertae sedis</taxon>
        <taxon>Chytridiomycetes</taxon>
        <taxon>Rhizophydiales</taxon>
        <taxon>Rhizophydiales incertae sedis</taxon>
        <taxon>Batrachochytrium</taxon>
    </lineage>
</organism>
<dbReference type="InterPro" id="IPR029006">
    <property type="entry name" value="ADF-H/Gelsolin-like_dom_sf"/>
</dbReference>
<evidence type="ECO:0000313" key="8">
    <source>
        <dbReference type="Proteomes" id="UP001648503"/>
    </source>
</evidence>
<comment type="similarity">
    <text evidence="2">Belongs to the actin-binding proteins ADF family.</text>
</comment>
<dbReference type="InterPro" id="IPR017904">
    <property type="entry name" value="ADF/Cofilin"/>
</dbReference>
<comment type="caution">
    <text evidence="7">The sequence shown here is derived from an EMBL/GenBank/DDBJ whole genome shotgun (WGS) entry which is preliminary data.</text>
</comment>
<comment type="subcellular location">
    <subcellularLocation>
        <location evidence="1">Nucleus matrix</location>
    </subcellularLocation>
</comment>
<dbReference type="PANTHER" id="PTHR11913">
    <property type="entry name" value="COFILIN-RELATED"/>
    <property type="match status" value="1"/>
</dbReference>
<dbReference type="SMART" id="SM00102">
    <property type="entry name" value="ADF"/>
    <property type="match status" value="1"/>
</dbReference>
<evidence type="ECO:0000256" key="2">
    <source>
        <dbReference type="ARBA" id="ARBA00006844"/>
    </source>
</evidence>
<dbReference type="InterPro" id="IPR002108">
    <property type="entry name" value="ADF-H"/>
</dbReference>
<evidence type="ECO:0000259" key="6">
    <source>
        <dbReference type="PROSITE" id="PS51263"/>
    </source>
</evidence>
<dbReference type="SUPFAM" id="SSF55753">
    <property type="entry name" value="Actin depolymerizing proteins"/>
    <property type="match status" value="1"/>
</dbReference>
<evidence type="ECO:0000256" key="4">
    <source>
        <dbReference type="ARBA" id="ARBA00023203"/>
    </source>
</evidence>
<keyword evidence="4" id="KW-0009">Actin-binding</keyword>
<evidence type="ECO:0000256" key="3">
    <source>
        <dbReference type="ARBA" id="ARBA00015630"/>
    </source>
</evidence>
<evidence type="ECO:0000256" key="5">
    <source>
        <dbReference type="ARBA" id="ARBA00032427"/>
    </source>
</evidence>
<name>A0ABQ8FBC5_9FUNG</name>
<evidence type="ECO:0000313" key="7">
    <source>
        <dbReference type="EMBL" id="KAH6593947.1"/>
    </source>
</evidence>
<proteinExistence type="inferred from homology"/>
<reference evidence="7 8" key="1">
    <citation type="submission" date="2021-02" db="EMBL/GenBank/DDBJ databases">
        <title>Variation within the Batrachochytrium salamandrivorans European outbreak.</title>
        <authorList>
            <person name="Kelly M."/>
            <person name="Pasmans F."/>
            <person name="Shea T.P."/>
            <person name="Munoz J.F."/>
            <person name="Carranza S."/>
            <person name="Cuomo C.A."/>
            <person name="Martel A."/>
        </authorList>
    </citation>
    <scope>NUCLEOTIDE SEQUENCE [LARGE SCALE GENOMIC DNA]</scope>
    <source>
        <strain evidence="7 8">AMFP18/2</strain>
    </source>
</reference>
<feature type="domain" description="ADF-H" evidence="6">
    <location>
        <begin position="2"/>
        <end position="144"/>
    </location>
</feature>
<keyword evidence="8" id="KW-1185">Reference proteome</keyword>
<dbReference type="Pfam" id="PF00241">
    <property type="entry name" value="Cofilin_ADF"/>
    <property type="match status" value="1"/>
</dbReference>
<dbReference type="EMBL" id="JAFCIX010000341">
    <property type="protein sequence ID" value="KAH6593947.1"/>
    <property type="molecule type" value="Genomic_DNA"/>
</dbReference>
<gene>
    <name evidence="7" type="ORF">BASA50_007003</name>
</gene>
<evidence type="ECO:0000256" key="1">
    <source>
        <dbReference type="ARBA" id="ARBA00004109"/>
    </source>
</evidence>
<protein>
    <recommendedName>
        <fullName evidence="3">Cofilin</fullName>
    </recommendedName>
    <alternativeName>
        <fullName evidence="5">Actin-depolymerizing factor 1</fullName>
    </alternativeName>
</protein>
<sequence length="160" mass="17332">MSSGVGIHSDVISRFEEMKLGHQHAYLVFKISEDGSQIVVDQVLSTADAKRLGSEATYSKFVGALPAKEARYGVFELEYNTGLGGLRSKLIIVSWNPDEGPIRSRMIYASSKAALCQRLDGIHSEVQCTDASDIAFQSIFDTVAPKGAVPSVKPPTPNEE</sequence>
<dbReference type="Gene3D" id="3.40.20.10">
    <property type="entry name" value="Severin"/>
    <property type="match status" value="1"/>
</dbReference>